<dbReference type="InterPro" id="IPR007111">
    <property type="entry name" value="NACHT_NTPase"/>
</dbReference>
<dbReference type="PANTHER" id="PTHR46312">
    <property type="entry name" value="NACHT DOMAIN-CONTAINING PROTEIN"/>
    <property type="match status" value="1"/>
</dbReference>
<reference evidence="2" key="1">
    <citation type="submission" date="2022-11" db="EMBL/GenBank/DDBJ databases">
        <title>Centuries of genome instability and evolution in soft-shell clam transmissible cancer (bioRxiv).</title>
        <authorList>
            <person name="Hart S.F.M."/>
            <person name="Yonemitsu M.A."/>
            <person name="Giersch R.M."/>
            <person name="Beal B.F."/>
            <person name="Arriagada G."/>
            <person name="Davis B.W."/>
            <person name="Ostrander E.A."/>
            <person name="Goff S.P."/>
            <person name="Metzger M.J."/>
        </authorList>
    </citation>
    <scope>NUCLEOTIDE SEQUENCE</scope>
    <source>
        <strain evidence="2">MELC-2E11</strain>
        <tissue evidence="2">Siphon/mantle</tissue>
    </source>
</reference>
<dbReference type="PANTHER" id="PTHR46312:SF2">
    <property type="entry name" value="NUCLEOTIDE-BINDING OLIGOMERIZATION DOMAIN-CONTAINING PROTEIN 2-LIKE"/>
    <property type="match status" value="1"/>
</dbReference>
<sequence>IRVQFVIIYEYLRSTKIREERQLLSKLVLARDVGRKVRHSPDLNVSDAELAQYFNTLTALLSDPQYLAVDTSAQEALQKLHKLNADNLHISTEDVQEVLEEARLVVETGRLQLERTARDGMNEVVNQTKQSVSQVVKESKVCQREIYSRTNEGLQALDKAVEEAAGKLQTVTLSSIAEQEEDLRQRLAKCYLKSLHSAPISPFVSEKDELLERFYVPPKIFEKEKKRNNTAKDEMLMPVECYRDVFCKDDKFVGRVFLVGEAGMGKSTFTAKIALDWSRQWKLPKKEIGLPRNIDGKLFQDVETLDHIEFLFHVTLRDAGRMCSLTQMIKEQLIRRLYEPDETIEAFKMAKYVLSNRACVIVADGLDEWTHPFDLDCSCKENDKVFPFLSPNIDATVLITTRPWRMAQHPVSDSGIDKLLCIEGAADKDQLVQNVLQCLDGELDQQLNLQQFISYVETRDMVSLMSIPIIVMMLVCLWFQGDDVTFTLCDIYAHMVAMMFRKTQCIVPVCQRNVLRLPRCFREVNQFSNILVKLAHLAFSKLYASDRSESLVFRDVAQLTREELVCLLKTGVIRETKAHSLIKNMSSFSFIHKTVQEFLAALHISIHPDVFERVVKPYYDINQDITDCEKVFKFLCGMNCDVAHRMSQLLCDNLSCTRYERVENLCIVEELQNIIVSGYQEACNNGMKYISLVLFDFWIPNHVNYLSSLIALLSMNKSKVRYISLFDFEEKTYEGEFQEVFFLSSNTLIGVQLLNCRGRYDLSACTRLNYLFIAGCHPSDIMVNTECLKECYLFGAPTNVQDAIFQSLRKGAKHLKRLMMVNKYDPIGSLCQTLPLLTELELLYIQGSAFDDRPLLLPASVNHIELSQVIMAAMPFKMLMDWMESSNHSVRCRLLNCFVWPYSQIELEKYIKSKRNLVIIDSDDWLALTSLSD</sequence>
<evidence type="ECO:0000259" key="1">
    <source>
        <dbReference type="Pfam" id="PF05729"/>
    </source>
</evidence>
<dbReference type="Gene3D" id="3.40.50.300">
    <property type="entry name" value="P-loop containing nucleotide triphosphate hydrolases"/>
    <property type="match status" value="1"/>
</dbReference>
<accession>A0ABY7D963</accession>
<keyword evidence="3" id="KW-1185">Reference proteome</keyword>
<proteinExistence type="predicted"/>
<feature type="non-terminal residue" evidence="2">
    <location>
        <position position="1"/>
    </location>
</feature>
<organism evidence="2 3">
    <name type="scientific">Mya arenaria</name>
    <name type="common">Soft-shell clam</name>
    <dbReference type="NCBI Taxonomy" id="6604"/>
    <lineage>
        <taxon>Eukaryota</taxon>
        <taxon>Metazoa</taxon>
        <taxon>Spiralia</taxon>
        <taxon>Lophotrochozoa</taxon>
        <taxon>Mollusca</taxon>
        <taxon>Bivalvia</taxon>
        <taxon>Autobranchia</taxon>
        <taxon>Heteroconchia</taxon>
        <taxon>Euheterodonta</taxon>
        <taxon>Imparidentia</taxon>
        <taxon>Neoheterodontei</taxon>
        <taxon>Myida</taxon>
        <taxon>Myoidea</taxon>
        <taxon>Myidae</taxon>
        <taxon>Mya</taxon>
    </lineage>
</organism>
<feature type="domain" description="NACHT" evidence="1">
    <location>
        <begin position="256"/>
        <end position="405"/>
    </location>
</feature>
<name>A0ABY7D963_MYAAR</name>
<dbReference type="SUPFAM" id="SSF52540">
    <property type="entry name" value="P-loop containing nucleoside triphosphate hydrolases"/>
    <property type="match status" value="1"/>
</dbReference>
<evidence type="ECO:0000313" key="2">
    <source>
        <dbReference type="EMBL" id="WAQ93909.1"/>
    </source>
</evidence>
<evidence type="ECO:0000313" key="3">
    <source>
        <dbReference type="Proteomes" id="UP001164746"/>
    </source>
</evidence>
<gene>
    <name evidence="2" type="ORF">MAR_006380</name>
</gene>
<protein>
    <recommendedName>
        <fullName evidence="1">NACHT domain-containing protein</fullName>
    </recommendedName>
</protein>
<dbReference type="Pfam" id="PF05729">
    <property type="entry name" value="NACHT"/>
    <property type="match status" value="1"/>
</dbReference>
<dbReference type="EMBL" id="CP111012">
    <property type="protein sequence ID" value="WAQ93909.1"/>
    <property type="molecule type" value="Genomic_DNA"/>
</dbReference>
<dbReference type="Proteomes" id="UP001164746">
    <property type="component" value="Chromosome 1"/>
</dbReference>
<dbReference type="InterPro" id="IPR027417">
    <property type="entry name" value="P-loop_NTPase"/>
</dbReference>